<dbReference type="InterPro" id="IPR007246">
    <property type="entry name" value="Gaa1"/>
</dbReference>
<dbReference type="Gene3D" id="3.40.630.10">
    <property type="entry name" value="Zn peptidases"/>
    <property type="match status" value="1"/>
</dbReference>
<dbReference type="RefSeq" id="XP_017990988.1">
    <property type="nucleotide sequence ID" value="XM_018134599.1"/>
</dbReference>
<keyword evidence="2" id="KW-0472">Membrane</keyword>
<dbReference type="STRING" id="77020.A0A0M8MIW1"/>
<feature type="transmembrane region" description="Helical" evidence="2">
    <location>
        <begin position="762"/>
        <end position="782"/>
    </location>
</feature>
<evidence type="ECO:0000313" key="3">
    <source>
        <dbReference type="EMBL" id="KOS13356.1"/>
    </source>
</evidence>
<dbReference type="EMBL" id="LGAV01000006">
    <property type="protein sequence ID" value="KOS13356.1"/>
    <property type="molecule type" value="Genomic_DNA"/>
</dbReference>
<comment type="caution">
    <text evidence="3">The sequence shown here is derived from an EMBL/GenBank/DDBJ whole genome shotgun (WGS) entry which is preliminary data.</text>
</comment>
<accession>A0A0M8MIW1</accession>
<feature type="compositionally biased region" description="Low complexity" evidence="1">
    <location>
        <begin position="74"/>
        <end position="86"/>
    </location>
</feature>
<feature type="transmembrane region" description="Helical" evidence="2">
    <location>
        <begin position="568"/>
        <end position="590"/>
    </location>
</feature>
<organism evidence="3 4">
    <name type="scientific">Malassezia pachydermatis</name>
    <dbReference type="NCBI Taxonomy" id="77020"/>
    <lineage>
        <taxon>Eukaryota</taxon>
        <taxon>Fungi</taxon>
        <taxon>Dikarya</taxon>
        <taxon>Basidiomycota</taxon>
        <taxon>Ustilaginomycotina</taxon>
        <taxon>Malasseziomycetes</taxon>
        <taxon>Malasseziales</taxon>
        <taxon>Malasseziaceae</taxon>
        <taxon>Malassezia</taxon>
    </lineage>
</organism>
<feature type="compositionally biased region" description="Basic residues" evidence="1">
    <location>
        <begin position="31"/>
        <end position="46"/>
    </location>
</feature>
<dbReference type="PANTHER" id="PTHR13304:SF0">
    <property type="entry name" value="GLYCOSYLPHOSPHATIDYLINOSITOL ANCHOR ATTACHMENT 1 PROTEIN"/>
    <property type="match status" value="1"/>
</dbReference>
<reference evidence="3 4" key="1">
    <citation type="submission" date="2015-07" db="EMBL/GenBank/DDBJ databases">
        <title>Draft Genome Sequence of Malassezia furfur CBS1878 and Malassezia pachydermatis CBS1879.</title>
        <authorList>
            <person name="Triana S."/>
            <person name="Ohm R."/>
            <person name="Gonzalez A."/>
            <person name="DeCock H."/>
            <person name="Restrepo S."/>
            <person name="Celis A."/>
        </authorList>
    </citation>
    <scope>NUCLEOTIDE SEQUENCE [LARGE SCALE GENOMIC DNA]</scope>
    <source>
        <strain evidence="3 4">CBS 1879</strain>
    </source>
</reference>
<dbReference type="AlphaFoldDB" id="A0A0M8MIW1"/>
<dbReference type="VEuPathDB" id="FungiDB:Malapachy_0066"/>
<gene>
    <name evidence="3" type="ORF">Malapachy_0066</name>
</gene>
<feature type="transmembrane region" description="Helical" evidence="2">
    <location>
        <begin position="179"/>
        <end position="199"/>
    </location>
</feature>
<feature type="compositionally biased region" description="Low complexity" evidence="1">
    <location>
        <begin position="97"/>
        <end position="118"/>
    </location>
</feature>
<feature type="transmembrane region" description="Helical" evidence="2">
    <location>
        <begin position="651"/>
        <end position="675"/>
    </location>
</feature>
<evidence type="ECO:0000256" key="2">
    <source>
        <dbReference type="SAM" id="Phobius"/>
    </source>
</evidence>
<dbReference type="GO" id="GO:0042765">
    <property type="term" value="C:GPI-anchor transamidase complex"/>
    <property type="evidence" value="ECO:0007669"/>
    <property type="project" value="InterPro"/>
</dbReference>
<proteinExistence type="predicted"/>
<dbReference type="OrthoDB" id="3265906at2759"/>
<dbReference type="Proteomes" id="UP000037751">
    <property type="component" value="Unassembled WGS sequence"/>
</dbReference>
<feature type="region of interest" description="Disordered" evidence="1">
    <location>
        <begin position="1"/>
        <end position="156"/>
    </location>
</feature>
<feature type="transmembrane region" description="Helical" evidence="2">
    <location>
        <begin position="802"/>
        <end position="830"/>
    </location>
</feature>
<keyword evidence="2" id="KW-1133">Transmembrane helix</keyword>
<dbReference type="GeneID" id="28726474"/>
<sequence>MPQDKDKQSRTPKRRSKADVDSEIEFSSPTKRSKLRRKRTSEKKAKHSDDEARPATPDTPWTPPRSFSPSKVVTPTTPATPATLPRSPTPPPTFMRPVSVQPSPAPSSLSPFRSSAAPKFSETIIPTPSKASRSDDIPAASMPTSTPSPTPLEEPDDLRLEQQIARRARVARKLSQYAPVLRTLLLLGALLLLVLLPIAKEPFSRAVYVDENALQPGQTSTSWSMDDVHEADRFSADLLALAERNVTERYEYIAAQLRAFGLDVYTQSYSFHVPGSAPIQGTNIYARARTPRIDGREAIVLGASWQSRWRASPTASKVLPYVPNDGTDCALNIRGVSLTLAMAQHVSRIPYWSKDVVFVLSDSYLDGMQAWASAWFGQMHPHLHAEPVYGAGSQIWNALMLDYPGDSYSSISYLHEGRDGQLPNLDTLNAITEILRLSHMQPALGLHGSTHEQVLQTPHASAFPSWLPMSWLETTLLGRDGVHWYLAGWRALLTQFRLLLAGHPSGIHGVLLPFHVDAVTLFAEPASGPYGFQHLGHVTESALRTFSNLLERLHHSQFFYLLPTPYRFVPIGVFLFVPLLLAAVLTLRGLSLWNALGRARDAQRTAWRTQHTPADDAGALSLLAQPTYAEFAALCQDENARAQFLSYNRPVLSALLAMVLMVATGLAGLAVLVSMTPTPRAFTQLIVTLTLVPLVCVQMCPRSWAKSLAQCIHAFALLHAGMLISVLATLNFAQATAMALCLSLTLYPLSPPTCSSRVGYRLMTLWLTIATPLSLWVIALAVPSTSAMAQALLLHAVRDWYVVRTSTLSVLFVGYMPLAWQSVLAAGLYARAA</sequence>
<dbReference type="PANTHER" id="PTHR13304">
    <property type="entry name" value="GLYCOSYLPHOSPHATIDYLINOSITOL ANCHOR ATTACHMENT 1 PROTEIN"/>
    <property type="match status" value="1"/>
</dbReference>
<evidence type="ECO:0000313" key="4">
    <source>
        <dbReference type="Proteomes" id="UP000037751"/>
    </source>
</evidence>
<dbReference type="GO" id="GO:0016255">
    <property type="term" value="P:attachment of GPI anchor to protein"/>
    <property type="evidence" value="ECO:0007669"/>
    <property type="project" value="TreeGrafter"/>
</dbReference>
<feature type="transmembrane region" description="Helical" evidence="2">
    <location>
        <begin position="681"/>
        <end position="700"/>
    </location>
</feature>
<keyword evidence="4" id="KW-1185">Reference proteome</keyword>
<name>A0A0M8MIW1_9BASI</name>
<evidence type="ECO:0000256" key="1">
    <source>
        <dbReference type="SAM" id="MobiDB-lite"/>
    </source>
</evidence>
<dbReference type="Pfam" id="PF04114">
    <property type="entry name" value="Gaa1"/>
    <property type="match status" value="1"/>
</dbReference>
<protein>
    <submittedName>
        <fullName evidence="3">Gaa1-domain-containing protein</fullName>
    </submittedName>
</protein>
<keyword evidence="2" id="KW-0812">Transmembrane</keyword>